<name>A0A8X6K3Z8_TRICU</name>
<evidence type="ECO:0000313" key="3">
    <source>
        <dbReference type="Proteomes" id="UP000887116"/>
    </source>
</evidence>
<reference evidence="2" key="1">
    <citation type="submission" date="2020-07" db="EMBL/GenBank/DDBJ databases">
        <title>Multicomponent nature underlies the extraordinary mechanical properties of spider dragline silk.</title>
        <authorList>
            <person name="Kono N."/>
            <person name="Nakamura H."/>
            <person name="Mori M."/>
            <person name="Yoshida Y."/>
            <person name="Ohtoshi R."/>
            <person name="Malay A.D."/>
            <person name="Moran D.A.P."/>
            <person name="Tomita M."/>
            <person name="Numata K."/>
            <person name="Arakawa K."/>
        </authorList>
    </citation>
    <scope>NUCLEOTIDE SEQUENCE</scope>
</reference>
<protein>
    <submittedName>
        <fullName evidence="2">Uncharacterized protein</fullName>
    </submittedName>
</protein>
<dbReference type="Proteomes" id="UP000887116">
    <property type="component" value="Unassembled WGS sequence"/>
</dbReference>
<accession>A0A8X6K3Z8</accession>
<dbReference type="EMBL" id="BMAO01019335">
    <property type="protein sequence ID" value="GFR29946.1"/>
    <property type="molecule type" value="Genomic_DNA"/>
</dbReference>
<proteinExistence type="predicted"/>
<sequence>MLSVDLRAAALPVAVGGERSKSRDSSKAPLISAEERWRGRKKTREIRPPFWTAAQEKFKSETRSQNRRSLTQRE</sequence>
<keyword evidence="3" id="KW-1185">Reference proteome</keyword>
<organism evidence="2 3">
    <name type="scientific">Trichonephila clavata</name>
    <name type="common">Joro spider</name>
    <name type="synonym">Nephila clavata</name>
    <dbReference type="NCBI Taxonomy" id="2740835"/>
    <lineage>
        <taxon>Eukaryota</taxon>
        <taxon>Metazoa</taxon>
        <taxon>Ecdysozoa</taxon>
        <taxon>Arthropoda</taxon>
        <taxon>Chelicerata</taxon>
        <taxon>Arachnida</taxon>
        <taxon>Araneae</taxon>
        <taxon>Araneomorphae</taxon>
        <taxon>Entelegynae</taxon>
        <taxon>Araneoidea</taxon>
        <taxon>Nephilidae</taxon>
        <taxon>Trichonephila</taxon>
    </lineage>
</organism>
<comment type="caution">
    <text evidence="2">The sequence shown here is derived from an EMBL/GenBank/DDBJ whole genome shotgun (WGS) entry which is preliminary data.</text>
</comment>
<gene>
    <name evidence="2" type="ORF">TNCT_448191</name>
</gene>
<dbReference type="AlphaFoldDB" id="A0A8X6K3Z8"/>
<feature type="region of interest" description="Disordered" evidence="1">
    <location>
        <begin position="13"/>
        <end position="74"/>
    </location>
</feature>
<evidence type="ECO:0000313" key="2">
    <source>
        <dbReference type="EMBL" id="GFR29946.1"/>
    </source>
</evidence>
<evidence type="ECO:0000256" key="1">
    <source>
        <dbReference type="SAM" id="MobiDB-lite"/>
    </source>
</evidence>